<dbReference type="Proteomes" id="UP001213681">
    <property type="component" value="Unassembled WGS sequence"/>
</dbReference>
<reference evidence="8" key="2">
    <citation type="journal article" date="2023" name="IMA Fungus">
        <title>Comparative genomic study of the Penicillium genus elucidates a diverse pangenome and 15 lateral gene transfer events.</title>
        <authorList>
            <person name="Petersen C."/>
            <person name="Sorensen T."/>
            <person name="Nielsen M.R."/>
            <person name="Sondergaard T.E."/>
            <person name="Sorensen J.L."/>
            <person name="Fitzpatrick D.A."/>
            <person name="Frisvad J.C."/>
            <person name="Nielsen K.L."/>
        </authorList>
    </citation>
    <scope>NUCLEOTIDE SEQUENCE</scope>
    <source>
        <strain evidence="8">IBT 16125</strain>
    </source>
</reference>
<name>A0AAD6C3L9_9EURO</name>
<dbReference type="GeneID" id="81602356"/>
<evidence type="ECO:0000256" key="2">
    <source>
        <dbReference type="ARBA" id="ARBA00023015"/>
    </source>
</evidence>
<comment type="caution">
    <text evidence="8">The sequence shown here is derived from an EMBL/GenBank/DDBJ whole genome shotgun (WGS) entry which is preliminary data.</text>
</comment>
<reference evidence="8" key="1">
    <citation type="submission" date="2022-12" db="EMBL/GenBank/DDBJ databases">
        <authorList>
            <person name="Petersen C."/>
        </authorList>
    </citation>
    <scope>NUCLEOTIDE SEQUENCE</scope>
    <source>
        <strain evidence="8">IBT 16125</strain>
    </source>
</reference>
<proteinExistence type="predicted"/>
<dbReference type="GO" id="GO:0006351">
    <property type="term" value="P:DNA-templated transcription"/>
    <property type="evidence" value="ECO:0007669"/>
    <property type="project" value="InterPro"/>
</dbReference>
<dbReference type="Gene3D" id="4.10.240.10">
    <property type="entry name" value="Zn(2)-C6 fungal-type DNA-binding domain"/>
    <property type="match status" value="1"/>
</dbReference>
<dbReference type="Pfam" id="PF00172">
    <property type="entry name" value="Zn_clus"/>
    <property type="match status" value="1"/>
</dbReference>
<dbReference type="CDD" id="cd12148">
    <property type="entry name" value="fungal_TF_MHR"/>
    <property type="match status" value="1"/>
</dbReference>
<evidence type="ECO:0000256" key="5">
    <source>
        <dbReference type="ARBA" id="ARBA00023242"/>
    </source>
</evidence>
<dbReference type="EMBL" id="JAPVEA010000007">
    <property type="protein sequence ID" value="KAJ5444859.1"/>
    <property type="molecule type" value="Genomic_DNA"/>
</dbReference>
<dbReference type="SMART" id="SM00906">
    <property type="entry name" value="Fungal_trans"/>
    <property type="match status" value="1"/>
</dbReference>
<evidence type="ECO:0000256" key="3">
    <source>
        <dbReference type="ARBA" id="ARBA00023125"/>
    </source>
</evidence>
<dbReference type="RefSeq" id="XP_056764939.1">
    <property type="nucleotide sequence ID" value="XM_056912113.1"/>
</dbReference>
<evidence type="ECO:0000313" key="8">
    <source>
        <dbReference type="EMBL" id="KAJ5444859.1"/>
    </source>
</evidence>
<feature type="region of interest" description="Disordered" evidence="6">
    <location>
        <begin position="188"/>
        <end position="208"/>
    </location>
</feature>
<dbReference type="InterPro" id="IPR036864">
    <property type="entry name" value="Zn2-C6_fun-type_DNA-bd_sf"/>
</dbReference>
<dbReference type="PROSITE" id="PS00463">
    <property type="entry name" value="ZN2_CY6_FUNGAL_1"/>
    <property type="match status" value="1"/>
</dbReference>
<keyword evidence="4" id="KW-0804">Transcription</keyword>
<feature type="domain" description="Zn(2)-C6 fungal-type" evidence="7">
    <location>
        <begin position="95"/>
        <end position="127"/>
    </location>
</feature>
<dbReference type="InterPro" id="IPR007219">
    <property type="entry name" value="XnlR_reg_dom"/>
</dbReference>
<protein>
    <submittedName>
        <fullName evidence="8">Fungal specific transcription factor</fullName>
    </submittedName>
</protein>
<evidence type="ECO:0000313" key="9">
    <source>
        <dbReference type="Proteomes" id="UP001213681"/>
    </source>
</evidence>
<dbReference type="AlphaFoldDB" id="A0AAD6C3L9"/>
<dbReference type="InterPro" id="IPR001138">
    <property type="entry name" value="Zn2Cys6_DnaBD"/>
</dbReference>
<evidence type="ECO:0000259" key="7">
    <source>
        <dbReference type="PROSITE" id="PS50048"/>
    </source>
</evidence>
<keyword evidence="9" id="KW-1185">Reference proteome</keyword>
<dbReference type="SUPFAM" id="SSF57701">
    <property type="entry name" value="Zn2/Cys6 DNA-binding domain"/>
    <property type="match status" value="1"/>
</dbReference>
<evidence type="ECO:0000256" key="1">
    <source>
        <dbReference type="ARBA" id="ARBA00022723"/>
    </source>
</evidence>
<dbReference type="GO" id="GO:0003677">
    <property type="term" value="F:DNA binding"/>
    <property type="evidence" value="ECO:0007669"/>
    <property type="project" value="UniProtKB-KW"/>
</dbReference>
<keyword evidence="1" id="KW-0479">Metal-binding</keyword>
<dbReference type="GO" id="GO:0000981">
    <property type="term" value="F:DNA-binding transcription factor activity, RNA polymerase II-specific"/>
    <property type="evidence" value="ECO:0007669"/>
    <property type="project" value="InterPro"/>
</dbReference>
<evidence type="ECO:0000256" key="6">
    <source>
        <dbReference type="SAM" id="MobiDB-lite"/>
    </source>
</evidence>
<evidence type="ECO:0000256" key="4">
    <source>
        <dbReference type="ARBA" id="ARBA00023163"/>
    </source>
</evidence>
<keyword evidence="2" id="KW-0805">Transcription regulation</keyword>
<keyword evidence="5" id="KW-0539">Nucleus</keyword>
<dbReference type="SMART" id="SM00066">
    <property type="entry name" value="GAL4"/>
    <property type="match status" value="1"/>
</dbReference>
<feature type="compositionally biased region" description="Polar residues" evidence="6">
    <location>
        <begin position="188"/>
        <end position="202"/>
    </location>
</feature>
<dbReference type="PROSITE" id="PS50048">
    <property type="entry name" value="ZN2_CY6_FUNGAL_2"/>
    <property type="match status" value="1"/>
</dbReference>
<keyword evidence="3" id="KW-0238">DNA-binding</keyword>
<dbReference type="PANTHER" id="PTHR47840:SF1">
    <property type="entry name" value="ZN(II)2CYS6 TRANSCRIPTION FACTOR (EUROFUNG)"/>
    <property type="match status" value="1"/>
</dbReference>
<gene>
    <name evidence="8" type="ORF">N7458_008731</name>
</gene>
<dbReference type="GO" id="GO:0008270">
    <property type="term" value="F:zinc ion binding"/>
    <property type="evidence" value="ECO:0007669"/>
    <property type="project" value="InterPro"/>
</dbReference>
<sequence length="786" mass="86881">MPGMAMADIAGGDALPAFVRIRPNRPELERFRTNRSFRPHTQLLRWLARLQTHRRTWNIQVLASTKIRTGGYAPRPLSKHNTMTPSKRMRLGTKSCTECRRRKVRCIFRADESTCEACLAHEADCVAQQAGGHEVPSDEVDTLKRRLRDLEAIVRKLPPNATPSPRSDFAGDGASVVRELDARGDLSSTTTLAHSPATTPSTVAGWPVPAANRGGVKLSSTEPAVEDSPLMLLFKGASLLDRENAPASTAPPPLPVSAVSGVLQHRDRLASLLPSIQDLDAILEDTEKYWPIWQPYYYGEPGATNVLGPGKRQLARQLIFTVAASSVEPGLIARSALWVALCVQQVSRSVLSIVSLAYPQYDLVDAYIRIAKSLLELDGERGGTIDGIESMNMLYKLSINIGRSQTAWYWCRQAITTAVSLGLPRKVDALDIRAAYAWSMAWQTERFMALMLGLPTSVSANHPGTSSNSSSAPLMSRIMWSVALICGKAIDRDQAHHAAVSYATTVEIDQDMEEAYRLFPDEHWLPLAPDMSLSDCWNQQASKVIFFTTLKLVHMPYMLKSAGESKFLHSWDRAMEAARGVATAYTEFRTWPGAGTALCELMDFQAFSAAMVLIIGHLISPLRATPLTKEQDWALVRDVSLCLRRTVAIMDCAVAAQATRILDLVDAARHGAYIADDDYVVAIPYFGRIRINKKKVSVDNQNDSDNNLTSPRLGLSPVLPVDSLSTLTDTYFNTVEFSTNMFTHEYPSKLDSEMELCSNWADPALLYPEIDWTQTFNCGPFYPLAS</sequence>
<dbReference type="PANTHER" id="PTHR47840">
    <property type="entry name" value="ZN(II)2CYS6 TRANSCRIPTION FACTOR (EUROFUNG)-RELATED"/>
    <property type="match status" value="1"/>
</dbReference>
<dbReference type="CDD" id="cd00067">
    <property type="entry name" value="GAL4"/>
    <property type="match status" value="1"/>
</dbReference>
<accession>A0AAD6C3L9</accession>
<organism evidence="8 9">
    <name type="scientific">Penicillium daleae</name>
    <dbReference type="NCBI Taxonomy" id="63821"/>
    <lineage>
        <taxon>Eukaryota</taxon>
        <taxon>Fungi</taxon>
        <taxon>Dikarya</taxon>
        <taxon>Ascomycota</taxon>
        <taxon>Pezizomycotina</taxon>
        <taxon>Eurotiomycetes</taxon>
        <taxon>Eurotiomycetidae</taxon>
        <taxon>Eurotiales</taxon>
        <taxon>Aspergillaceae</taxon>
        <taxon>Penicillium</taxon>
    </lineage>
</organism>